<dbReference type="PANTHER" id="PTHR48081:SF31">
    <property type="entry name" value="STERYL ACETYL HYDROLASE MUG81-RELATED"/>
    <property type="match status" value="1"/>
</dbReference>
<gene>
    <name evidence="2" type="ORF">LAQU0_S16e01926g</name>
</gene>
<dbReference type="AlphaFoldDB" id="A0A0P1KX00"/>
<proteinExistence type="predicted"/>
<reference evidence="3" key="1">
    <citation type="submission" date="2015-10" db="EMBL/GenBank/DDBJ databases">
        <authorList>
            <person name="Devillers H."/>
        </authorList>
    </citation>
    <scope>NUCLEOTIDE SEQUENCE [LARGE SCALE GENOMIC DNA]</scope>
</reference>
<dbReference type="PANTHER" id="PTHR48081">
    <property type="entry name" value="AB HYDROLASE SUPERFAMILY PROTEIN C4A8.06C"/>
    <property type="match status" value="1"/>
</dbReference>
<dbReference type="Gene3D" id="3.40.50.1820">
    <property type="entry name" value="alpha/beta hydrolase"/>
    <property type="match status" value="1"/>
</dbReference>
<dbReference type="InterPro" id="IPR029058">
    <property type="entry name" value="AB_hydrolase_fold"/>
</dbReference>
<evidence type="ECO:0000313" key="2">
    <source>
        <dbReference type="EMBL" id="CUS24447.1"/>
    </source>
</evidence>
<accession>A0A0P1KX00</accession>
<dbReference type="OrthoDB" id="2152029at2759"/>
<dbReference type="InterPro" id="IPR019436">
    <property type="entry name" value="Say1-like"/>
</dbReference>
<organism evidence="2 3">
    <name type="scientific">Lachancea quebecensis</name>
    <dbReference type="NCBI Taxonomy" id="1654605"/>
    <lineage>
        <taxon>Eukaryota</taxon>
        <taxon>Fungi</taxon>
        <taxon>Dikarya</taxon>
        <taxon>Ascomycota</taxon>
        <taxon>Saccharomycotina</taxon>
        <taxon>Saccharomycetes</taxon>
        <taxon>Saccharomycetales</taxon>
        <taxon>Saccharomycetaceae</taxon>
        <taxon>Lachancea</taxon>
    </lineage>
</organism>
<protein>
    <submittedName>
        <fullName evidence="2">LAQU0S16e01926g1_1</fullName>
    </submittedName>
</protein>
<sequence length="328" mass="37281">MIEPIIFFSKLAFRLPYSLVKSWIGGSFTELGSSKAIARVFLSEFAENLDPVTLKWVVNPVLHSANLLSLWWLGAAGSDGHLRWLYQEEGAPVLLYVHGGGMCVDMFACSLGYLKLLKQEIGHLSIAIVDYSLCARYPQAIDDVWTEYKKIIDEHNEVWLMGDSAGGNLCMNVLQRCASEYTRFPEKCVLISPWLNVTKSETSFAHPGTNDYLTRNQLAMFKNIYAPNGSHQDPFLNIEANFDEDVWTTVLRHTKFIVLCGSDEILCPEILRLCSRLAKVDDDRVKVCMEPQGVHCNTLLFDAWDPYAERSSFPEILRFLRSDFYEKA</sequence>
<keyword evidence="3" id="KW-1185">Reference proteome</keyword>
<dbReference type="SUPFAM" id="SSF53474">
    <property type="entry name" value="alpha/beta-Hydrolases"/>
    <property type="match status" value="1"/>
</dbReference>
<dbReference type="GO" id="GO:0016787">
    <property type="term" value="F:hydrolase activity"/>
    <property type="evidence" value="ECO:0007669"/>
    <property type="project" value="UniProtKB-KW"/>
</dbReference>
<dbReference type="Proteomes" id="UP000236544">
    <property type="component" value="Unassembled WGS sequence"/>
</dbReference>
<dbReference type="EMBL" id="LN890574">
    <property type="protein sequence ID" value="CUS24447.1"/>
    <property type="molecule type" value="Genomic_DNA"/>
</dbReference>
<keyword evidence="1" id="KW-0378">Hydrolase</keyword>
<evidence type="ECO:0000256" key="1">
    <source>
        <dbReference type="ARBA" id="ARBA00022801"/>
    </source>
</evidence>
<dbReference type="Pfam" id="PF10340">
    <property type="entry name" value="Say1_Mug180"/>
    <property type="match status" value="1"/>
</dbReference>
<evidence type="ECO:0000313" key="3">
    <source>
        <dbReference type="Proteomes" id="UP000236544"/>
    </source>
</evidence>
<dbReference type="InterPro" id="IPR050300">
    <property type="entry name" value="GDXG_lipolytic_enzyme"/>
</dbReference>
<name>A0A0P1KX00_9SACH</name>